<evidence type="ECO:0000313" key="2">
    <source>
        <dbReference type="EMBL" id="MFC6952721.1"/>
    </source>
</evidence>
<protein>
    <recommendedName>
        <fullName evidence="4">DUF1761 domain-containing protein</fullName>
    </recommendedName>
</protein>
<accession>A0ABD5VFK5</accession>
<gene>
    <name evidence="2" type="ORF">ACFQGB_07570</name>
</gene>
<keyword evidence="3" id="KW-1185">Reference proteome</keyword>
<dbReference type="AlphaFoldDB" id="A0ABD5VFK5"/>
<sequence length="141" mass="14301">MVTLLGGLVGGLVATIAMTMAMMLLGDGSPPPTAALWSKYVGDGAPDDYMPQGMLLHLLYGIGAGGAFAFALPVLGFGSAGIVTVLGLAVAYAVTLTVVGAAFWMKVVLAMDPEPKQAALFGVFHLTYGVVLAVVVAYAPL</sequence>
<comment type="caution">
    <text evidence="2">The sequence shown here is derived from an EMBL/GenBank/DDBJ whole genome shotgun (WGS) entry which is preliminary data.</text>
</comment>
<organism evidence="2 3">
    <name type="scientific">Halorubellus litoreus</name>
    <dbReference type="NCBI Taxonomy" id="755308"/>
    <lineage>
        <taxon>Archaea</taxon>
        <taxon>Methanobacteriati</taxon>
        <taxon>Methanobacteriota</taxon>
        <taxon>Stenosarchaea group</taxon>
        <taxon>Halobacteria</taxon>
        <taxon>Halobacteriales</taxon>
        <taxon>Halorubellaceae</taxon>
        <taxon>Halorubellus</taxon>
    </lineage>
</organism>
<reference evidence="2 3" key="1">
    <citation type="journal article" date="2019" name="Int. J. Syst. Evol. Microbiol.">
        <title>The Global Catalogue of Microorganisms (GCM) 10K type strain sequencing project: providing services to taxonomists for standard genome sequencing and annotation.</title>
        <authorList>
            <consortium name="The Broad Institute Genomics Platform"/>
            <consortium name="The Broad Institute Genome Sequencing Center for Infectious Disease"/>
            <person name="Wu L."/>
            <person name="Ma J."/>
        </authorList>
    </citation>
    <scope>NUCLEOTIDE SEQUENCE [LARGE SCALE GENOMIC DNA]</scope>
    <source>
        <strain evidence="2 3">GX26</strain>
    </source>
</reference>
<name>A0ABD5VFK5_9EURY</name>
<feature type="transmembrane region" description="Helical" evidence="1">
    <location>
        <begin position="82"/>
        <end position="105"/>
    </location>
</feature>
<dbReference type="RefSeq" id="WP_336349708.1">
    <property type="nucleotide sequence ID" value="NZ_JAZAQL010000002.1"/>
</dbReference>
<keyword evidence="1" id="KW-0472">Membrane</keyword>
<keyword evidence="1" id="KW-1133">Transmembrane helix</keyword>
<feature type="transmembrane region" description="Helical" evidence="1">
    <location>
        <begin position="117"/>
        <end position="139"/>
    </location>
</feature>
<evidence type="ECO:0000313" key="3">
    <source>
        <dbReference type="Proteomes" id="UP001596395"/>
    </source>
</evidence>
<dbReference type="EMBL" id="JBHSXN010000002">
    <property type="protein sequence ID" value="MFC6952721.1"/>
    <property type="molecule type" value="Genomic_DNA"/>
</dbReference>
<evidence type="ECO:0000256" key="1">
    <source>
        <dbReference type="SAM" id="Phobius"/>
    </source>
</evidence>
<proteinExistence type="predicted"/>
<evidence type="ECO:0008006" key="4">
    <source>
        <dbReference type="Google" id="ProtNLM"/>
    </source>
</evidence>
<feature type="transmembrane region" description="Helical" evidence="1">
    <location>
        <begin position="54"/>
        <end position="75"/>
    </location>
</feature>
<dbReference type="Proteomes" id="UP001596395">
    <property type="component" value="Unassembled WGS sequence"/>
</dbReference>
<keyword evidence="1" id="KW-0812">Transmembrane</keyword>